<comment type="caution">
    <text evidence="1">The sequence shown here is derived from an EMBL/GenBank/DDBJ whole genome shotgun (WGS) entry which is preliminary data.</text>
</comment>
<dbReference type="GeneID" id="85457381"/>
<dbReference type="AlphaFoldDB" id="A0AAJ0ETB5"/>
<dbReference type="Proteomes" id="UP001224890">
    <property type="component" value="Unassembled WGS sequence"/>
</dbReference>
<sequence>MPMPVFIPSGSSLPVLACLALDTKKEEYFRSSSPSNPKHPPLMMRFASLLMDSLSAVLSVSLGSAPGAVVWSWSLKAAAPVRPSRRGVALTQCSRYSHGAPFKRQAFAAASLC</sequence>
<accession>A0AAJ0ETB5</accession>
<protein>
    <submittedName>
        <fullName evidence="1">Uncharacterized protein</fullName>
    </submittedName>
</protein>
<evidence type="ECO:0000313" key="1">
    <source>
        <dbReference type="EMBL" id="KAK1671110.1"/>
    </source>
</evidence>
<name>A0AAJ0ETB5_9PEZI</name>
<reference evidence="1" key="1">
    <citation type="submission" date="2021-06" db="EMBL/GenBank/DDBJ databases">
        <title>Comparative genomics, transcriptomics and evolutionary studies reveal genomic signatures of adaptation to plant cell wall in hemibiotrophic fungi.</title>
        <authorList>
            <consortium name="DOE Joint Genome Institute"/>
            <person name="Baroncelli R."/>
            <person name="Diaz J.F."/>
            <person name="Benocci T."/>
            <person name="Peng M."/>
            <person name="Battaglia E."/>
            <person name="Haridas S."/>
            <person name="Andreopoulos W."/>
            <person name="Labutti K."/>
            <person name="Pangilinan J."/>
            <person name="Floch G.L."/>
            <person name="Makela M.R."/>
            <person name="Henrissat B."/>
            <person name="Grigoriev I.V."/>
            <person name="Crouch J.A."/>
            <person name="De Vries R.P."/>
            <person name="Sukno S.A."/>
            <person name="Thon M.R."/>
        </authorList>
    </citation>
    <scope>NUCLEOTIDE SEQUENCE</scope>
    <source>
        <strain evidence="1">CBS 193.32</strain>
    </source>
</reference>
<dbReference type="EMBL" id="JAHMHR010000050">
    <property type="protein sequence ID" value="KAK1671110.1"/>
    <property type="molecule type" value="Genomic_DNA"/>
</dbReference>
<keyword evidence="2" id="KW-1185">Reference proteome</keyword>
<proteinExistence type="predicted"/>
<organism evidence="1 2">
    <name type="scientific">Colletotrichum godetiae</name>
    <dbReference type="NCBI Taxonomy" id="1209918"/>
    <lineage>
        <taxon>Eukaryota</taxon>
        <taxon>Fungi</taxon>
        <taxon>Dikarya</taxon>
        <taxon>Ascomycota</taxon>
        <taxon>Pezizomycotina</taxon>
        <taxon>Sordariomycetes</taxon>
        <taxon>Hypocreomycetidae</taxon>
        <taxon>Glomerellales</taxon>
        <taxon>Glomerellaceae</taxon>
        <taxon>Colletotrichum</taxon>
        <taxon>Colletotrichum acutatum species complex</taxon>
    </lineage>
</organism>
<gene>
    <name evidence="1" type="ORF">BDP55DRAFT_636137</name>
</gene>
<evidence type="ECO:0000313" key="2">
    <source>
        <dbReference type="Proteomes" id="UP001224890"/>
    </source>
</evidence>
<dbReference type="RefSeq" id="XP_060425113.1">
    <property type="nucleotide sequence ID" value="XM_060572855.1"/>
</dbReference>